<evidence type="ECO:0000313" key="3">
    <source>
        <dbReference type="Proteomes" id="UP000828390"/>
    </source>
</evidence>
<dbReference type="Proteomes" id="UP000828390">
    <property type="component" value="Unassembled WGS sequence"/>
</dbReference>
<name>A0A9D4BC00_DREPO</name>
<comment type="caution">
    <text evidence="1">The sequence shown here is derived from an EMBL/GenBank/DDBJ whole genome shotgun (WGS) entry which is preliminary data.</text>
</comment>
<reference evidence="1" key="1">
    <citation type="journal article" date="2019" name="bioRxiv">
        <title>The Genome of the Zebra Mussel, Dreissena polymorpha: A Resource for Invasive Species Research.</title>
        <authorList>
            <person name="McCartney M.A."/>
            <person name="Auch B."/>
            <person name="Kono T."/>
            <person name="Mallez S."/>
            <person name="Zhang Y."/>
            <person name="Obille A."/>
            <person name="Becker A."/>
            <person name="Abrahante J.E."/>
            <person name="Garbe J."/>
            <person name="Badalamenti J.P."/>
            <person name="Herman A."/>
            <person name="Mangelson H."/>
            <person name="Liachko I."/>
            <person name="Sullivan S."/>
            <person name="Sone E.D."/>
            <person name="Koren S."/>
            <person name="Silverstein K.A.T."/>
            <person name="Beckman K.B."/>
            <person name="Gohl D.M."/>
        </authorList>
    </citation>
    <scope>NUCLEOTIDE SEQUENCE</scope>
    <source>
        <strain evidence="1">Duluth1</strain>
        <tissue evidence="1">Whole animal</tissue>
    </source>
</reference>
<dbReference type="EMBL" id="JAIWYP010000014">
    <property type="protein sequence ID" value="KAH3713937.1"/>
    <property type="molecule type" value="Genomic_DNA"/>
</dbReference>
<organism evidence="1 3">
    <name type="scientific">Dreissena polymorpha</name>
    <name type="common">Zebra mussel</name>
    <name type="synonym">Mytilus polymorpha</name>
    <dbReference type="NCBI Taxonomy" id="45954"/>
    <lineage>
        <taxon>Eukaryota</taxon>
        <taxon>Metazoa</taxon>
        <taxon>Spiralia</taxon>
        <taxon>Lophotrochozoa</taxon>
        <taxon>Mollusca</taxon>
        <taxon>Bivalvia</taxon>
        <taxon>Autobranchia</taxon>
        <taxon>Heteroconchia</taxon>
        <taxon>Euheterodonta</taxon>
        <taxon>Imparidentia</taxon>
        <taxon>Neoheterodontei</taxon>
        <taxon>Myida</taxon>
        <taxon>Dreissenoidea</taxon>
        <taxon>Dreissenidae</taxon>
        <taxon>Dreissena</taxon>
    </lineage>
</organism>
<keyword evidence="3" id="KW-1185">Reference proteome</keyword>
<gene>
    <name evidence="2" type="ORF">DPMN_073740</name>
    <name evidence="1" type="ORF">DPMN_193488</name>
</gene>
<reference evidence="1" key="2">
    <citation type="submission" date="2020-11" db="EMBL/GenBank/DDBJ databases">
        <authorList>
            <person name="McCartney M.A."/>
            <person name="Auch B."/>
            <person name="Kono T."/>
            <person name="Mallez S."/>
            <person name="Becker A."/>
            <person name="Gohl D.M."/>
            <person name="Silverstein K.A.T."/>
            <person name="Koren S."/>
            <person name="Bechman K.B."/>
            <person name="Herman A."/>
            <person name="Abrahante J.E."/>
            <person name="Garbe J."/>
        </authorList>
    </citation>
    <scope>NUCLEOTIDE SEQUENCE</scope>
    <source>
        <strain evidence="1">Duluth1</strain>
        <tissue evidence="1">Whole animal</tissue>
    </source>
</reference>
<accession>A0A9D4BC00</accession>
<protein>
    <submittedName>
        <fullName evidence="1">Uncharacterized protein</fullName>
    </submittedName>
</protein>
<proteinExistence type="predicted"/>
<evidence type="ECO:0000313" key="2">
    <source>
        <dbReference type="EMBL" id="KAH3713937.1"/>
    </source>
</evidence>
<dbReference type="EMBL" id="JAIWYP010000102">
    <property type="protein sequence ID" value="KAH3689663.1"/>
    <property type="molecule type" value="Genomic_DNA"/>
</dbReference>
<sequence length="161" mass="16704">MIVTTKRRYIKKHVIGGAGIFDTAANFVKRIVGSTAAKTAANVAKTVASKVSSASKTELGKKAITAGKSVVKEVGLKAIDVGKDVAIAKAKALIDGYKTPTNQELTQESRDALASLINMGSNEVDIYNRFAGSGVGVQRAAAISIQDLVKSLNTGSGLRLA</sequence>
<evidence type="ECO:0000313" key="1">
    <source>
        <dbReference type="EMBL" id="KAH3689663.1"/>
    </source>
</evidence>
<dbReference type="AlphaFoldDB" id="A0A9D4BC00"/>